<evidence type="ECO:0000313" key="1">
    <source>
        <dbReference type="EMBL" id="PTE14464.1"/>
    </source>
</evidence>
<comment type="caution">
    <text evidence="1">The sequence shown here is derived from an EMBL/GenBank/DDBJ whole genome shotgun (WGS) entry which is preliminary data.</text>
</comment>
<sequence length="124" mass="13815">MGRRHGLSTGRIARFQNAKGLRGNDLRRVAPGQHEDELTALASGLDRKQAARRLNLHPSAIDRFAEVGVLRHAIALPQMDRLFLGRDLDRFMASIFDRAMVVDYEQEGGVSPAQHRQQGQVATC</sequence>
<reference evidence="1 2" key="1">
    <citation type="submission" date="2018-03" db="EMBL/GenBank/DDBJ databases">
        <title>Rhodobacter blasticus.</title>
        <authorList>
            <person name="Meyer T.E."/>
            <person name="Miller S."/>
            <person name="Lodha T."/>
            <person name="Gandham S."/>
            <person name="Chintalapati S."/>
            <person name="Chintalapati V.R."/>
        </authorList>
    </citation>
    <scope>NUCLEOTIDE SEQUENCE [LARGE SCALE GENOMIC DNA]</scope>
    <source>
        <strain evidence="1 2">DSM 2131</strain>
    </source>
</reference>
<protein>
    <submittedName>
        <fullName evidence="1">Uncharacterized protein</fullName>
    </submittedName>
</protein>
<organism evidence="1 2">
    <name type="scientific">Fuscovulum blasticum DSM 2131</name>
    <dbReference type="NCBI Taxonomy" id="1188250"/>
    <lineage>
        <taxon>Bacteria</taxon>
        <taxon>Pseudomonadati</taxon>
        <taxon>Pseudomonadota</taxon>
        <taxon>Alphaproteobacteria</taxon>
        <taxon>Rhodobacterales</taxon>
        <taxon>Paracoccaceae</taxon>
        <taxon>Pseudogemmobacter</taxon>
    </lineage>
</organism>
<evidence type="ECO:0000313" key="2">
    <source>
        <dbReference type="Proteomes" id="UP000241362"/>
    </source>
</evidence>
<proteinExistence type="predicted"/>
<accession>A0A2T4J990</accession>
<dbReference type="EMBL" id="PZKE01000007">
    <property type="protein sequence ID" value="PTE14464.1"/>
    <property type="molecule type" value="Genomic_DNA"/>
</dbReference>
<gene>
    <name evidence="1" type="ORF">C5F44_08770</name>
</gene>
<dbReference type="AlphaFoldDB" id="A0A2T4J990"/>
<name>A0A2T4J990_FUSBL</name>
<keyword evidence="2" id="KW-1185">Reference proteome</keyword>
<dbReference type="Proteomes" id="UP000241362">
    <property type="component" value="Unassembled WGS sequence"/>
</dbReference>